<protein>
    <submittedName>
        <fullName evidence="4">Acyl-CoA synthetase (AMP-forming)/AMP-acid ligase II</fullName>
    </submittedName>
</protein>
<dbReference type="RefSeq" id="WP_006238116.1">
    <property type="nucleotide sequence ID" value="NZ_JH636049.1"/>
</dbReference>
<reference evidence="4 5" key="1">
    <citation type="submission" date="2012-01" db="EMBL/GenBank/DDBJ databases">
        <title>Improved High-Quality Draft sequence of Saccharomonospora xinjiangensis XJ-54.</title>
        <authorList>
            <consortium name="US DOE Joint Genome Institute"/>
            <person name="Lucas S."/>
            <person name="Han J."/>
            <person name="Lapidus A."/>
            <person name="Cheng J.-F."/>
            <person name="Goodwin L."/>
            <person name="Pitluck S."/>
            <person name="Peters L."/>
            <person name="Mikhailova N."/>
            <person name="Teshima H."/>
            <person name="Detter J.C."/>
            <person name="Han C."/>
            <person name="Tapia R."/>
            <person name="Land M."/>
            <person name="Hauser L."/>
            <person name="Kyrpides N."/>
            <person name="Ivanova N."/>
            <person name="Pagani I."/>
            <person name="Brambilla E.-M."/>
            <person name="Klenk H.-P."/>
            <person name="Woyke T."/>
        </authorList>
    </citation>
    <scope>NUCLEOTIDE SEQUENCE [LARGE SCALE GENOMIC DNA]</scope>
    <source>
        <strain evidence="4 5">XJ-54</strain>
    </source>
</reference>
<evidence type="ECO:0000313" key="5">
    <source>
        <dbReference type="Proteomes" id="UP000004691"/>
    </source>
</evidence>
<dbReference type="PROSITE" id="PS00455">
    <property type="entry name" value="AMP_BINDING"/>
    <property type="match status" value="1"/>
</dbReference>
<organism evidence="4 5">
    <name type="scientific">Saccharomonospora xinjiangensis XJ-54</name>
    <dbReference type="NCBI Taxonomy" id="882086"/>
    <lineage>
        <taxon>Bacteria</taxon>
        <taxon>Bacillati</taxon>
        <taxon>Actinomycetota</taxon>
        <taxon>Actinomycetes</taxon>
        <taxon>Pseudonocardiales</taxon>
        <taxon>Pseudonocardiaceae</taxon>
        <taxon>Saccharomonospora</taxon>
    </lineage>
</organism>
<dbReference type="OrthoDB" id="9803968at2"/>
<dbReference type="InterPro" id="IPR050237">
    <property type="entry name" value="ATP-dep_AMP-bd_enzyme"/>
</dbReference>
<dbReference type="Pfam" id="PF00501">
    <property type="entry name" value="AMP-binding"/>
    <property type="match status" value="1"/>
</dbReference>
<dbReference type="HOGENOM" id="CLU_000022_59_3_11"/>
<dbReference type="InterPro" id="IPR045851">
    <property type="entry name" value="AMP-bd_C_sf"/>
</dbReference>
<dbReference type="PANTHER" id="PTHR43767:SF1">
    <property type="entry name" value="NONRIBOSOMAL PEPTIDE SYNTHASE PES1 (EUROFUNG)-RELATED"/>
    <property type="match status" value="1"/>
</dbReference>
<dbReference type="InterPro" id="IPR025110">
    <property type="entry name" value="AMP-bd_C"/>
</dbReference>
<dbReference type="eggNOG" id="COG0318">
    <property type="taxonomic scope" value="Bacteria"/>
</dbReference>
<dbReference type="GO" id="GO:0016878">
    <property type="term" value="F:acid-thiol ligase activity"/>
    <property type="evidence" value="ECO:0007669"/>
    <property type="project" value="UniProtKB-ARBA"/>
</dbReference>
<dbReference type="Proteomes" id="UP000004691">
    <property type="component" value="Unassembled WGS sequence"/>
</dbReference>
<accession>I0V1G2</accession>
<feature type="compositionally biased region" description="Low complexity" evidence="1">
    <location>
        <begin position="170"/>
        <end position="189"/>
    </location>
</feature>
<name>I0V1G2_9PSEU</name>
<evidence type="ECO:0000259" key="3">
    <source>
        <dbReference type="Pfam" id="PF13193"/>
    </source>
</evidence>
<keyword evidence="5" id="KW-1185">Reference proteome</keyword>
<dbReference type="PANTHER" id="PTHR43767">
    <property type="entry name" value="LONG-CHAIN-FATTY-ACID--COA LIGASE"/>
    <property type="match status" value="1"/>
</dbReference>
<sequence>MRVVWSDGSAGSVAELTRAVLDALDGGPTVLPLDPRNPSADAVRAAMRPGEAVEPGTAVIIPTSGSTGRPKGTVLSARALLASADATHARLGGPGRWLLATPPAYIGGLQVLVRSHLAGTTPVVCDLSRGFRPEAFAQAARELLASPGPHYTALVPTQLARLLDMRDTTGTRGTTDPTDTEDTSGANDTDGTDGTGADPVELAASLDAIVLGGAACPEPLRRRAEHAGLSVVPSYGMSETASGCVYDGIPLDGVRVRLGDADRIEISGPMLADGYRLDPELTAASFVDGWFRTSDVGRFTGDGRLEVLGRLDDVINTGGVKVAARDVEDVLTRCPGVSAACVVGLPDPEWGHRVAAVVAITRNVADADTAEVTGERLRDAVRAELGGAATPKQIRAVAELPLLGPGKVDRSAVRRLLLGHVDHESADAEE</sequence>
<dbReference type="InterPro" id="IPR020845">
    <property type="entry name" value="AMP-binding_CS"/>
</dbReference>
<dbReference type="SUPFAM" id="SSF56801">
    <property type="entry name" value="Acetyl-CoA synthetase-like"/>
    <property type="match status" value="1"/>
</dbReference>
<dbReference type="AlphaFoldDB" id="I0V1G2"/>
<dbReference type="Gene3D" id="3.30.300.30">
    <property type="match status" value="1"/>
</dbReference>
<dbReference type="EMBL" id="JH636049">
    <property type="protein sequence ID" value="EID53965.1"/>
    <property type="molecule type" value="Genomic_DNA"/>
</dbReference>
<evidence type="ECO:0000259" key="2">
    <source>
        <dbReference type="Pfam" id="PF00501"/>
    </source>
</evidence>
<feature type="domain" description="AMP-dependent synthetase/ligase" evidence="2">
    <location>
        <begin position="50"/>
        <end position="250"/>
    </location>
</feature>
<feature type="domain" description="AMP-binding enzyme C-terminal" evidence="3">
    <location>
        <begin position="327"/>
        <end position="407"/>
    </location>
</feature>
<gene>
    <name evidence="4" type="ORF">SacxiDRAFT_1723</name>
</gene>
<dbReference type="InterPro" id="IPR042099">
    <property type="entry name" value="ANL_N_sf"/>
</dbReference>
<dbReference type="STRING" id="882086.SacxiDRAFT_1723"/>
<dbReference type="Pfam" id="PF13193">
    <property type="entry name" value="AMP-binding_C"/>
    <property type="match status" value="1"/>
</dbReference>
<feature type="region of interest" description="Disordered" evidence="1">
    <location>
        <begin position="168"/>
        <end position="198"/>
    </location>
</feature>
<evidence type="ECO:0000256" key="1">
    <source>
        <dbReference type="SAM" id="MobiDB-lite"/>
    </source>
</evidence>
<keyword evidence="4" id="KW-0436">Ligase</keyword>
<proteinExistence type="predicted"/>
<dbReference type="InterPro" id="IPR000873">
    <property type="entry name" value="AMP-dep_synth/lig_dom"/>
</dbReference>
<evidence type="ECO:0000313" key="4">
    <source>
        <dbReference type="EMBL" id="EID53965.1"/>
    </source>
</evidence>
<dbReference type="Gene3D" id="3.40.50.12780">
    <property type="entry name" value="N-terminal domain of ligase-like"/>
    <property type="match status" value="1"/>
</dbReference>